<feature type="compositionally biased region" description="Basic and acidic residues" evidence="4">
    <location>
        <begin position="333"/>
        <end position="343"/>
    </location>
</feature>
<dbReference type="Pfam" id="PF12796">
    <property type="entry name" value="Ank_2"/>
    <property type="match status" value="1"/>
</dbReference>
<sequence length="747" mass="76365">MECPSPASGALGSSHVSPATGVAPFRTFVHLDRLKRKLSLVAPVERGDSSLASRAAAEPRCAADDVFAFEPDARADAFGAAESLGLSQPTDDGEYDEFAFDAHDLDCAARVPARRPAAERVRDAPRGAAWLCAGGALNARASPASSSFRSGALSSPVPLAASADASDIGDDARRAPRACGALAAGASPASGAAQSTPASSPRVGGEGWGARTAQPSLFGSTACSPSKPHRAREHAERARAPASPSSPHAVRPLRTLAACDAPAPARAPSAGARAPPHSAPPAALAAAAVDEASERERAYPPATHQLLAVLAHCVTAAISHADEAEVSSDSEDEGRAGGDEAKNGARHRRCGSAERPARAGKCALADVHDDARRAILTGAPGAVPSAVALLLEQGADVDAIDADRNSPLYLACHLAAPADALAVSRMLVRRRAHPNPRRRGLTPLNYALRRGHAALARLLLEAGAYPLRWIDERAASAPPAPAAARPRAAAAASAPAAPCGRPSCPQLSVFARAHGFWPEALCAMLCRLDAAVDEGSVPIVEGLLMHGCPPNERDAHGRTPLFRAVSAQQRLPLVLALLGGGAHAETRDACGTHVLAAPIIRNDAQTVRALLKYRADPLADEAGVRIDQFALQNSTSPAVQALLARCAAHALGSRAHGEGAREHAGSQRRAPSGALGAAPARAQRCHGSGVNGVVNSTSQSASPSPSPPRVGASIGVASSLAARRPAPPPPLPPLPAVDDDPSVFDFD</sequence>
<feature type="region of interest" description="Disordered" evidence="4">
    <location>
        <begin position="322"/>
        <end position="355"/>
    </location>
</feature>
<evidence type="ECO:0000313" key="6">
    <source>
        <dbReference type="Proteomes" id="UP000751190"/>
    </source>
</evidence>
<proteinExistence type="predicted"/>
<evidence type="ECO:0000256" key="1">
    <source>
        <dbReference type="ARBA" id="ARBA00022737"/>
    </source>
</evidence>
<dbReference type="InterPro" id="IPR036770">
    <property type="entry name" value="Ankyrin_rpt-contain_sf"/>
</dbReference>
<keyword evidence="6" id="KW-1185">Reference proteome</keyword>
<dbReference type="Gene3D" id="1.25.40.20">
    <property type="entry name" value="Ankyrin repeat-containing domain"/>
    <property type="match status" value="2"/>
</dbReference>
<feature type="repeat" description="ANK" evidence="3">
    <location>
        <begin position="439"/>
        <end position="464"/>
    </location>
</feature>
<dbReference type="SUPFAM" id="SSF48403">
    <property type="entry name" value="Ankyrin repeat"/>
    <property type="match status" value="2"/>
</dbReference>
<feature type="compositionally biased region" description="Pro residues" evidence="4">
    <location>
        <begin position="725"/>
        <end position="735"/>
    </location>
</feature>
<evidence type="ECO:0000256" key="3">
    <source>
        <dbReference type="PROSITE-ProRule" id="PRU00023"/>
    </source>
</evidence>
<organism evidence="5 6">
    <name type="scientific">Diacronema lutheri</name>
    <name type="common">Unicellular marine alga</name>
    <name type="synonym">Monochrysis lutheri</name>
    <dbReference type="NCBI Taxonomy" id="2081491"/>
    <lineage>
        <taxon>Eukaryota</taxon>
        <taxon>Haptista</taxon>
        <taxon>Haptophyta</taxon>
        <taxon>Pavlovophyceae</taxon>
        <taxon>Pavlovales</taxon>
        <taxon>Pavlovaceae</taxon>
        <taxon>Diacronema</taxon>
    </lineage>
</organism>
<keyword evidence="1" id="KW-0677">Repeat</keyword>
<feature type="compositionally biased region" description="Acidic residues" evidence="4">
    <location>
        <begin position="737"/>
        <end position="747"/>
    </location>
</feature>
<reference evidence="5" key="1">
    <citation type="submission" date="2021-05" db="EMBL/GenBank/DDBJ databases">
        <title>The genome of the haptophyte Pavlova lutheri (Diacronema luteri, Pavlovales) - a model for lipid biosynthesis in eukaryotic algae.</title>
        <authorList>
            <person name="Hulatt C.J."/>
            <person name="Posewitz M.C."/>
        </authorList>
    </citation>
    <scope>NUCLEOTIDE SEQUENCE</scope>
    <source>
        <strain evidence="5">NIVA-4/92</strain>
    </source>
</reference>
<name>A0A8J5XHC3_DIALT</name>
<feature type="compositionally biased region" description="Polar residues" evidence="4">
    <location>
        <begin position="213"/>
        <end position="224"/>
    </location>
</feature>
<evidence type="ECO:0000256" key="2">
    <source>
        <dbReference type="ARBA" id="ARBA00023043"/>
    </source>
</evidence>
<evidence type="ECO:0000313" key="5">
    <source>
        <dbReference type="EMBL" id="KAG8463992.1"/>
    </source>
</evidence>
<feature type="compositionally biased region" description="Low complexity" evidence="4">
    <location>
        <begin position="184"/>
        <end position="200"/>
    </location>
</feature>
<dbReference type="SMART" id="SM00248">
    <property type="entry name" value="ANK"/>
    <property type="match status" value="4"/>
</dbReference>
<feature type="compositionally biased region" description="Low complexity" evidence="4">
    <location>
        <begin position="240"/>
        <end position="290"/>
    </location>
</feature>
<dbReference type="InterPro" id="IPR002110">
    <property type="entry name" value="Ankyrin_rpt"/>
</dbReference>
<feature type="repeat" description="ANK" evidence="3">
    <location>
        <begin position="556"/>
        <end position="589"/>
    </location>
</feature>
<dbReference type="AlphaFoldDB" id="A0A8J5XHC3"/>
<accession>A0A8J5XHC3</accession>
<comment type="caution">
    <text evidence="5">The sequence shown here is derived from an EMBL/GenBank/DDBJ whole genome shotgun (WGS) entry which is preliminary data.</text>
</comment>
<dbReference type="PROSITE" id="PS50088">
    <property type="entry name" value="ANK_REPEAT"/>
    <property type="match status" value="2"/>
</dbReference>
<keyword evidence="2 3" id="KW-0040">ANK repeat</keyword>
<feature type="region of interest" description="Disordered" evidence="4">
    <location>
        <begin position="184"/>
        <end position="297"/>
    </location>
</feature>
<dbReference type="PROSITE" id="PS50297">
    <property type="entry name" value="ANK_REP_REGION"/>
    <property type="match status" value="1"/>
</dbReference>
<feature type="region of interest" description="Disordered" evidence="4">
    <location>
        <begin position="657"/>
        <end position="747"/>
    </location>
</feature>
<gene>
    <name evidence="5" type="ORF">KFE25_000160</name>
</gene>
<protein>
    <submittedName>
        <fullName evidence="5">Uncharacterized protein</fullName>
    </submittedName>
</protein>
<dbReference type="PANTHER" id="PTHR24171">
    <property type="entry name" value="ANKYRIN REPEAT DOMAIN-CONTAINING PROTEIN 39-RELATED"/>
    <property type="match status" value="1"/>
</dbReference>
<evidence type="ECO:0000256" key="4">
    <source>
        <dbReference type="SAM" id="MobiDB-lite"/>
    </source>
</evidence>
<dbReference type="EMBL" id="JAGTXO010000014">
    <property type="protein sequence ID" value="KAG8463992.1"/>
    <property type="molecule type" value="Genomic_DNA"/>
</dbReference>
<dbReference type="Proteomes" id="UP000751190">
    <property type="component" value="Unassembled WGS sequence"/>
</dbReference>